<protein>
    <submittedName>
        <fullName evidence="2">Glycosyl transferase</fullName>
    </submittedName>
</protein>
<dbReference type="KEGG" id="acek:FLP30_03385"/>
<dbReference type="RefSeq" id="WP_149278591.1">
    <property type="nucleotide sequence ID" value="NZ_CP043506.1"/>
</dbReference>
<evidence type="ECO:0000313" key="3">
    <source>
        <dbReference type="Proteomes" id="UP000324536"/>
    </source>
</evidence>
<sequence>MQKFVISPTRHPERLARFRAVNAHVSDVQHYPGVDAADMSVEDMKRRALVSETCDFPPAVVAQALSHVALWGNVAQSGAAAMVFEDSAVLCANFEAESARLAATLPHDWDIVLWGSNCQGIFQHEVQPGFVINIASFPGQNESPIATAFGDQQVTSSLFRLVQTLAPCGYAISPAGADKMIKGCLPLKSVGLSLICAGGNYVMAESLDMIMNSYYADMASYVAFPPLCLLPEAMTMVGNN</sequence>
<evidence type="ECO:0000313" key="2">
    <source>
        <dbReference type="EMBL" id="QEO16911.1"/>
    </source>
</evidence>
<dbReference type="AlphaFoldDB" id="A0A5C1YLV5"/>
<dbReference type="OrthoDB" id="259382at2"/>
<keyword evidence="3" id="KW-1185">Reference proteome</keyword>
<dbReference type="Pfam" id="PF01755">
    <property type="entry name" value="Glyco_transf_25"/>
    <property type="match status" value="1"/>
</dbReference>
<accession>A0A5C1YLV5</accession>
<reference evidence="2 3" key="1">
    <citation type="submission" date="2019-09" db="EMBL/GenBank/DDBJ databases">
        <title>Genome sequencing of strain KACC 21233.</title>
        <authorList>
            <person name="Heo J."/>
            <person name="Kim S.-J."/>
            <person name="Kim J.-S."/>
            <person name="Hong S.-B."/>
            <person name="Kwon S.-W."/>
        </authorList>
    </citation>
    <scope>NUCLEOTIDE SEQUENCE [LARGE SCALE GENOMIC DNA]</scope>
    <source>
        <strain evidence="2 3">KACC 21233</strain>
    </source>
</reference>
<dbReference type="Proteomes" id="UP000324536">
    <property type="component" value="Chromosome"/>
</dbReference>
<gene>
    <name evidence="2" type="ORF">FLP30_03385</name>
</gene>
<name>A0A5C1YLV5_9PROT</name>
<dbReference type="InterPro" id="IPR002654">
    <property type="entry name" value="Glyco_trans_25"/>
</dbReference>
<dbReference type="EMBL" id="CP043506">
    <property type="protein sequence ID" value="QEO16911.1"/>
    <property type="molecule type" value="Genomic_DNA"/>
</dbReference>
<keyword evidence="2" id="KW-0808">Transferase</keyword>
<feature type="domain" description="Glycosyl transferase family 25" evidence="1">
    <location>
        <begin position="64"/>
        <end position="182"/>
    </location>
</feature>
<dbReference type="GO" id="GO:0016740">
    <property type="term" value="F:transferase activity"/>
    <property type="evidence" value="ECO:0007669"/>
    <property type="project" value="UniProtKB-KW"/>
</dbReference>
<proteinExistence type="predicted"/>
<evidence type="ECO:0000259" key="1">
    <source>
        <dbReference type="Pfam" id="PF01755"/>
    </source>
</evidence>
<organism evidence="2 3">
    <name type="scientific">Acetobacter vaccinii</name>
    <dbReference type="NCBI Taxonomy" id="2592655"/>
    <lineage>
        <taxon>Bacteria</taxon>
        <taxon>Pseudomonadati</taxon>
        <taxon>Pseudomonadota</taxon>
        <taxon>Alphaproteobacteria</taxon>
        <taxon>Acetobacterales</taxon>
        <taxon>Acetobacteraceae</taxon>
        <taxon>Acetobacter</taxon>
    </lineage>
</organism>